<gene>
    <name evidence="4" type="ORF">DGD08_11675</name>
</gene>
<dbReference type="SUPFAM" id="SSF48452">
    <property type="entry name" value="TPR-like"/>
    <property type="match status" value="2"/>
</dbReference>
<accession>A0A3D4V9R6</accession>
<dbReference type="EMBL" id="DPIY01000010">
    <property type="protein sequence ID" value="HCT57851.1"/>
    <property type="molecule type" value="Genomic_DNA"/>
</dbReference>
<reference evidence="4 5" key="1">
    <citation type="journal article" date="2018" name="Nat. Biotechnol.">
        <title>A standardized bacterial taxonomy based on genome phylogeny substantially revises the tree of life.</title>
        <authorList>
            <person name="Parks D.H."/>
            <person name="Chuvochina M."/>
            <person name="Waite D.W."/>
            <person name="Rinke C."/>
            <person name="Skarshewski A."/>
            <person name="Chaumeil P.A."/>
            <person name="Hugenholtz P."/>
        </authorList>
    </citation>
    <scope>NUCLEOTIDE SEQUENCE [LARGE SCALE GENOMIC DNA]</scope>
    <source>
        <strain evidence="4">UBA8844</strain>
    </source>
</reference>
<dbReference type="InterPro" id="IPR019734">
    <property type="entry name" value="TPR_rpt"/>
</dbReference>
<evidence type="ECO:0000256" key="3">
    <source>
        <dbReference type="SAM" id="SignalP"/>
    </source>
</evidence>
<feature type="chain" id="PRO_5017577643" description="Tetratricopeptide repeat protein" evidence="3">
    <location>
        <begin position="24"/>
        <end position="776"/>
    </location>
</feature>
<dbReference type="PROSITE" id="PS51257">
    <property type="entry name" value="PROKAR_LIPOPROTEIN"/>
    <property type="match status" value="1"/>
</dbReference>
<keyword evidence="1" id="KW-0677">Repeat</keyword>
<keyword evidence="3" id="KW-0732">Signal</keyword>
<evidence type="ECO:0008006" key="6">
    <source>
        <dbReference type="Google" id="ProtNLM"/>
    </source>
</evidence>
<evidence type="ECO:0000313" key="4">
    <source>
        <dbReference type="EMBL" id="HCT57851.1"/>
    </source>
</evidence>
<organism evidence="4 5">
    <name type="scientific">Gemmatimonas aurantiaca</name>
    <dbReference type="NCBI Taxonomy" id="173480"/>
    <lineage>
        <taxon>Bacteria</taxon>
        <taxon>Pseudomonadati</taxon>
        <taxon>Gemmatimonadota</taxon>
        <taxon>Gemmatimonadia</taxon>
        <taxon>Gemmatimonadales</taxon>
        <taxon>Gemmatimonadaceae</taxon>
        <taxon>Gemmatimonas</taxon>
    </lineage>
</organism>
<evidence type="ECO:0000256" key="2">
    <source>
        <dbReference type="ARBA" id="ARBA00022803"/>
    </source>
</evidence>
<dbReference type="Gene3D" id="1.25.40.10">
    <property type="entry name" value="Tetratricopeptide repeat domain"/>
    <property type="match status" value="3"/>
</dbReference>
<protein>
    <recommendedName>
        <fullName evidence="6">Tetratricopeptide repeat protein</fullName>
    </recommendedName>
</protein>
<dbReference type="PANTHER" id="PTHR45586">
    <property type="entry name" value="TPR REPEAT-CONTAINING PROTEIN PA4667"/>
    <property type="match status" value="1"/>
</dbReference>
<feature type="signal peptide" evidence="3">
    <location>
        <begin position="1"/>
        <end position="23"/>
    </location>
</feature>
<proteinExistence type="predicted"/>
<dbReference type="PANTHER" id="PTHR45586:SF1">
    <property type="entry name" value="LIPOPOLYSACCHARIDE ASSEMBLY PROTEIN B"/>
    <property type="match status" value="1"/>
</dbReference>
<dbReference type="InterPro" id="IPR011990">
    <property type="entry name" value="TPR-like_helical_dom_sf"/>
</dbReference>
<comment type="caution">
    <text evidence="4">The sequence shown here is derived from an EMBL/GenBank/DDBJ whole genome shotgun (WGS) entry which is preliminary data.</text>
</comment>
<dbReference type="AlphaFoldDB" id="A0A3D4V9R6"/>
<sequence length="776" mass="84699">MRAGALLTSVLTGLMAATSLACAQDQGTARTMPDRWGTEVSAAEASRDRGNRADAVARARRITASYQQDGARNSAEHTSAGRAYALLGVGDAEAVRAALRAFDRAVAMDSSNLEAVRRTGALFLEKYNAPEARASYEMALKRASNDAEALLGLARVEEFEGKGTPMATARRSLAADPRRAETLAYIARLQLDVEAFDSARGYAERAVTADSTTQAGWSVLGAIAWITGDSTGYRRALRAATSLQPAPSTFNLALAEAAIRQRRYAEAVQLAQQAVRDDSLSVAAFGVLGTTQLRIGQMQAGRAAVERAFALDPFNVWHKNTLDLLDKMQTFRTVKQGRFEVVAPEDEADLLSLYIVPLLERAFDSLSVRYGYSPPTPVRLEFFRQHADFSVRTVGLNGLGALGVSFGSLLAMDAPNARERGTFNWGSTAWHELTHAFTLGASAHRVPRWLSEGLSVLEERRAAPGWGARASLPWLVAMNTGQVRRISELNDGFLRPRSPMETQNSYFQASMFSEWVELTKGSKALPALLVAYRDGLDTPAAFRKVLAMSPEQVDTQFDAWVRQRYAKDLAAARGMTPTDSTGGQFPRAMRAAMGLIDTRPDSARKLFEEARGLMPSYTSEDGPAWYLARIALLQRDTTTALTMLQVVTGGDETAWDANQLEATVREARGDRAGAMAALERLVWIWPYEPPIHVRYAQLATAQGQHALAVRERRAVIANKPADLLDARYELARALAAAGQVAEARRELLQVLEEAPSFEKAQALLLELRQRSGGSSR</sequence>
<name>A0A3D4V9R6_9BACT</name>
<dbReference type="Proteomes" id="UP000264071">
    <property type="component" value="Unassembled WGS sequence"/>
</dbReference>
<evidence type="ECO:0000313" key="5">
    <source>
        <dbReference type="Proteomes" id="UP000264071"/>
    </source>
</evidence>
<keyword evidence="2" id="KW-0802">TPR repeat</keyword>
<dbReference type="InterPro" id="IPR051012">
    <property type="entry name" value="CellSynth/LPSAsmb/PSIAsmb"/>
</dbReference>
<evidence type="ECO:0000256" key="1">
    <source>
        <dbReference type="ARBA" id="ARBA00022737"/>
    </source>
</evidence>
<dbReference type="SMART" id="SM00028">
    <property type="entry name" value="TPR"/>
    <property type="match status" value="4"/>
</dbReference>